<evidence type="ECO:0000256" key="6">
    <source>
        <dbReference type="ARBA" id="ARBA00023229"/>
    </source>
</evidence>
<organism evidence="9 10">
    <name type="scientific">Luteimonas salinilitoris</name>
    <dbReference type="NCBI Taxonomy" id="3237697"/>
    <lineage>
        <taxon>Bacteria</taxon>
        <taxon>Pseudomonadati</taxon>
        <taxon>Pseudomonadota</taxon>
        <taxon>Gammaproteobacteria</taxon>
        <taxon>Lysobacterales</taxon>
        <taxon>Lysobacteraceae</taxon>
        <taxon>Luteimonas</taxon>
    </lineage>
</organism>
<dbReference type="SUPFAM" id="SSF48576">
    <property type="entry name" value="Terpenoid synthases"/>
    <property type="match status" value="1"/>
</dbReference>
<keyword evidence="10" id="KW-1185">Reference proteome</keyword>
<dbReference type="InterPro" id="IPR033749">
    <property type="entry name" value="Polyprenyl_synt_CS"/>
</dbReference>
<dbReference type="CDD" id="cd00685">
    <property type="entry name" value="Trans_IPPS_HT"/>
    <property type="match status" value="1"/>
</dbReference>
<dbReference type="PROSITE" id="PS00723">
    <property type="entry name" value="POLYPRENYL_SYNTHASE_1"/>
    <property type="match status" value="1"/>
</dbReference>
<dbReference type="SFLD" id="SFLDS00005">
    <property type="entry name" value="Isoprenoid_Synthase_Type_I"/>
    <property type="match status" value="1"/>
</dbReference>
<protein>
    <submittedName>
        <fullName evidence="9">Polyprenyl synthetase family protein</fullName>
    </submittedName>
</protein>
<evidence type="ECO:0000256" key="7">
    <source>
        <dbReference type="RuleBase" id="RU004466"/>
    </source>
</evidence>
<dbReference type="EMBL" id="JBFWIC010000025">
    <property type="protein sequence ID" value="MEZ0476037.1"/>
    <property type="molecule type" value="Genomic_DNA"/>
</dbReference>
<keyword evidence="3 7" id="KW-0808">Transferase</keyword>
<evidence type="ECO:0000256" key="1">
    <source>
        <dbReference type="ARBA" id="ARBA00001946"/>
    </source>
</evidence>
<feature type="region of interest" description="Disordered" evidence="8">
    <location>
        <begin position="170"/>
        <end position="201"/>
    </location>
</feature>
<evidence type="ECO:0000256" key="2">
    <source>
        <dbReference type="ARBA" id="ARBA00006706"/>
    </source>
</evidence>
<evidence type="ECO:0000313" key="9">
    <source>
        <dbReference type="EMBL" id="MEZ0476037.1"/>
    </source>
</evidence>
<dbReference type="RefSeq" id="WP_370564827.1">
    <property type="nucleotide sequence ID" value="NZ_JBFWIB010000010.1"/>
</dbReference>
<dbReference type="InterPro" id="IPR008949">
    <property type="entry name" value="Isoprenoid_synthase_dom_sf"/>
</dbReference>
<sequence>MPDPVASRDVSPQLDAWRTRADAALARALDSIEHGEPRLLAAMRHAVLLGGKRMRPLLVYASGRAFGADDALLDAPAAAVELVHAYSLVHDDLPAMDDDALRRGRPTVHVAFDEATAILVGDALQSLAFSTLADAPVADGRRVAMLRELATAAGADGMCGGQARDLAATGKRKRGQSHFSEEDAGSIQDLDPKNDSDPFFSPADLERLHAMKTGALLRASVRLGALAAGAGEAALAQLDRYAEALGLGFQIRDDLLDVEGDSATLGKTAGKDVAQAKATFPALLGIDASRRRLAALGDGMHAALEPFGTDAAALLALGRLALERDR</sequence>
<gene>
    <name evidence="9" type="ORF">AB6713_15665</name>
</gene>
<keyword evidence="5" id="KW-0460">Magnesium</keyword>
<name>A0ABV4HTE8_9GAMM</name>
<evidence type="ECO:0000256" key="3">
    <source>
        <dbReference type="ARBA" id="ARBA00022679"/>
    </source>
</evidence>
<keyword evidence="6" id="KW-0414">Isoprene biosynthesis</keyword>
<proteinExistence type="inferred from homology"/>
<comment type="cofactor">
    <cofactor evidence="1">
        <name>Mg(2+)</name>
        <dbReference type="ChEBI" id="CHEBI:18420"/>
    </cofactor>
</comment>
<accession>A0ABV4HTE8</accession>
<evidence type="ECO:0000256" key="5">
    <source>
        <dbReference type="ARBA" id="ARBA00022842"/>
    </source>
</evidence>
<reference evidence="9 10" key="1">
    <citation type="submission" date="2024-07" db="EMBL/GenBank/DDBJ databases">
        <title>Luteimonas salilacus sp. nov., isolated from the shore soil of Salt Lake in Tibet of China.</title>
        <authorList>
            <person name="Zhang X."/>
            <person name="Li A."/>
        </authorList>
    </citation>
    <scope>NUCLEOTIDE SEQUENCE [LARGE SCALE GENOMIC DNA]</scope>
    <source>
        <strain evidence="9 10">B3-2-R+30</strain>
    </source>
</reference>
<dbReference type="PANTHER" id="PTHR43281:SF1">
    <property type="entry name" value="FARNESYL DIPHOSPHATE SYNTHASE"/>
    <property type="match status" value="1"/>
</dbReference>
<dbReference type="SFLD" id="SFLDG01017">
    <property type="entry name" value="Polyprenyl_Transferase_Like"/>
    <property type="match status" value="1"/>
</dbReference>
<comment type="similarity">
    <text evidence="2 7">Belongs to the FPP/GGPP synthase family.</text>
</comment>
<dbReference type="Gene3D" id="1.10.600.10">
    <property type="entry name" value="Farnesyl Diphosphate Synthase"/>
    <property type="match status" value="1"/>
</dbReference>
<comment type="caution">
    <text evidence="9">The sequence shown here is derived from an EMBL/GenBank/DDBJ whole genome shotgun (WGS) entry which is preliminary data.</text>
</comment>
<dbReference type="InterPro" id="IPR000092">
    <property type="entry name" value="Polyprenyl_synt"/>
</dbReference>
<evidence type="ECO:0000256" key="4">
    <source>
        <dbReference type="ARBA" id="ARBA00022723"/>
    </source>
</evidence>
<dbReference type="Pfam" id="PF00348">
    <property type="entry name" value="polyprenyl_synt"/>
    <property type="match status" value="1"/>
</dbReference>
<evidence type="ECO:0000256" key="8">
    <source>
        <dbReference type="SAM" id="MobiDB-lite"/>
    </source>
</evidence>
<dbReference type="Proteomes" id="UP001566331">
    <property type="component" value="Unassembled WGS sequence"/>
</dbReference>
<keyword evidence="4" id="KW-0479">Metal-binding</keyword>
<dbReference type="PANTHER" id="PTHR43281">
    <property type="entry name" value="FARNESYL DIPHOSPHATE SYNTHASE"/>
    <property type="match status" value="1"/>
</dbReference>
<dbReference type="PROSITE" id="PS00444">
    <property type="entry name" value="POLYPRENYL_SYNTHASE_2"/>
    <property type="match status" value="1"/>
</dbReference>
<evidence type="ECO:0000313" key="10">
    <source>
        <dbReference type="Proteomes" id="UP001566331"/>
    </source>
</evidence>